<evidence type="ECO:0000313" key="2">
    <source>
        <dbReference type="Proteomes" id="UP000183015"/>
    </source>
</evidence>
<protein>
    <submittedName>
        <fullName evidence="1">Uncharacterized protein</fullName>
    </submittedName>
</protein>
<dbReference type="OrthoDB" id="4318602at2"/>
<dbReference type="Proteomes" id="UP000183015">
    <property type="component" value="Unassembled WGS sequence"/>
</dbReference>
<gene>
    <name evidence="1" type="ORF">SAMN05414137_10680</name>
</gene>
<sequence length="65" mass="6790">MSQDALDALRSAGTPVDLLSDTEREIFSTLSPDEVSVLTAIQGRLNDAAAAVQGQVADNNNNTVC</sequence>
<organism evidence="1 2">
    <name type="scientific">Streptacidiphilus jiangxiensis</name>
    <dbReference type="NCBI Taxonomy" id="235985"/>
    <lineage>
        <taxon>Bacteria</taxon>
        <taxon>Bacillati</taxon>
        <taxon>Actinomycetota</taxon>
        <taxon>Actinomycetes</taxon>
        <taxon>Kitasatosporales</taxon>
        <taxon>Streptomycetaceae</taxon>
        <taxon>Streptacidiphilus</taxon>
    </lineage>
</organism>
<keyword evidence="2" id="KW-1185">Reference proteome</keyword>
<accession>A0A1H7MUZ9</accession>
<dbReference type="NCBIfam" id="NF045560">
    <property type="entry name" value="aroma_sacti_dom"/>
    <property type="match status" value="1"/>
</dbReference>
<reference evidence="2" key="1">
    <citation type="submission" date="2016-10" db="EMBL/GenBank/DDBJ databases">
        <authorList>
            <person name="Varghese N."/>
        </authorList>
    </citation>
    <scope>NUCLEOTIDE SEQUENCE [LARGE SCALE GENOMIC DNA]</scope>
    <source>
        <strain evidence="2">DSM 45096 / BCRC 16803 / CGMCC 4.1857 / CIP 109030 / JCM 12277 / KCTC 19219 / NBRC 100920 / 33214</strain>
    </source>
</reference>
<name>A0A1H7MUZ9_STRJI</name>
<dbReference type="EMBL" id="FOAZ01000006">
    <property type="protein sequence ID" value="SEL15033.1"/>
    <property type="molecule type" value="Genomic_DNA"/>
</dbReference>
<dbReference type="eggNOG" id="ENOG50324Z6">
    <property type="taxonomic scope" value="Bacteria"/>
</dbReference>
<proteinExistence type="predicted"/>
<dbReference type="RefSeq" id="WP_042447298.1">
    <property type="nucleotide sequence ID" value="NZ_BBPN01000012.1"/>
</dbReference>
<dbReference type="AlphaFoldDB" id="A0A1H7MUZ9"/>
<dbReference type="STRING" id="235985.SAMN05414137_10680"/>
<dbReference type="InterPro" id="IPR054632">
    <property type="entry name" value="Aroma_sacti_dom"/>
</dbReference>
<evidence type="ECO:0000313" key="1">
    <source>
        <dbReference type="EMBL" id="SEL15033.1"/>
    </source>
</evidence>